<sequence>MTSHQQQPKNLCLLQWNCLSLRQRKTELFDLSKDYDVILLCETWLNPLHNFSLQGFVIARNDEPVGRGGGTAICIRNSHPLPNGDLNCHNTTWSSSFSCNLGDHLFCTFVEHDLLVVNDGSPTYLNRRNPTNPLCLDLTLVSPHLYNICSWSVLEDKYLSDHYPIASFLGIPPPDSSFRSHRPNYRRIFPENWNDFRESLSNFSFDNLPADTSAAAKYEALTSSILLSVNNYIPPTRSSNKRPKSPKPPWWNEECSLAESARKRALKNFRRDPNLYSELLSNTHTLDLFCKLFTHSEFQIAIYKCLEKPDNL</sequence>
<comment type="caution">
    <text evidence="2">The sequence shown here is derived from an EMBL/GenBank/DDBJ whole genome shotgun (WGS) entry which is preliminary data.</text>
</comment>
<dbReference type="SUPFAM" id="SSF56219">
    <property type="entry name" value="DNase I-like"/>
    <property type="match status" value="1"/>
</dbReference>
<protein>
    <recommendedName>
        <fullName evidence="1">Endonuclease/exonuclease/phosphatase domain-containing protein</fullName>
    </recommendedName>
</protein>
<proteinExistence type="predicted"/>
<organism evidence="2 3">
    <name type="scientific">Trichomalopsis sarcophagae</name>
    <dbReference type="NCBI Taxonomy" id="543379"/>
    <lineage>
        <taxon>Eukaryota</taxon>
        <taxon>Metazoa</taxon>
        <taxon>Ecdysozoa</taxon>
        <taxon>Arthropoda</taxon>
        <taxon>Hexapoda</taxon>
        <taxon>Insecta</taxon>
        <taxon>Pterygota</taxon>
        <taxon>Neoptera</taxon>
        <taxon>Endopterygota</taxon>
        <taxon>Hymenoptera</taxon>
        <taxon>Apocrita</taxon>
        <taxon>Proctotrupomorpha</taxon>
        <taxon>Chalcidoidea</taxon>
        <taxon>Pteromalidae</taxon>
        <taxon>Pteromalinae</taxon>
        <taxon>Trichomalopsis</taxon>
    </lineage>
</organism>
<dbReference type="Gene3D" id="3.60.10.10">
    <property type="entry name" value="Endonuclease/exonuclease/phosphatase"/>
    <property type="match status" value="2"/>
</dbReference>
<accession>A0A232EMF0</accession>
<dbReference type="Pfam" id="PF14529">
    <property type="entry name" value="Exo_endo_phos_2"/>
    <property type="match status" value="1"/>
</dbReference>
<name>A0A232EMF0_9HYME</name>
<dbReference type="STRING" id="543379.A0A232EMF0"/>
<dbReference type="GO" id="GO:0003824">
    <property type="term" value="F:catalytic activity"/>
    <property type="evidence" value="ECO:0007669"/>
    <property type="project" value="InterPro"/>
</dbReference>
<evidence type="ECO:0000313" key="3">
    <source>
        <dbReference type="Proteomes" id="UP000215335"/>
    </source>
</evidence>
<dbReference type="InterPro" id="IPR036691">
    <property type="entry name" value="Endo/exonu/phosph_ase_sf"/>
</dbReference>
<feature type="domain" description="Endonuclease/exonuclease/phosphatase" evidence="1">
    <location>
        <begin position="82"/>
        <end position="166"/>
    </location>
</feature>
<dbReference type="AlphaFoldDB" id="A0A232EMF0"/>
<evidence type="ECO:0000259" key="1">
    <source>
        <dbReference type="Pfam" id="PF14529"/>
    </source>
</evidence>
<dbReference type="Proteomes" id="UP000215335">
    <property type="component" value="Unassembled WGS sequence"/>
</dbReference>
<dbReference type="InterPro" id="IPR005135">
    <property type="entry name" value="Endo/exonuclease/phosphatase"/>
</dbReference>
<gene>
    <name evidence="2" type="ORF">TSAR_006285</name>
</gene>
<dbReference type="EMBL" id="NNAY01003397">
    <property type="protein sequence ID" value="OXU19482.1"/>
    <property type="molecule type" value="Genomic_DNA"/>
</dbReference>
<reference evidence="2 3" key="1">
    <citation type="journal article" date="2017" name="Curr. Biol.">
        <title>The Evolution of Venom by Co-option of Single-Copy Genes.</title>
        <authorList>
            <person name="Martinson E.O."/>
            <person name="Mrinalini"/>
            <person name="Kelkar Y.D."/>
            <person name="Chang C.H."/>
            <person name="Werren J.H."/>
        </authorList>
    </citation>
    <scope>NUCLEOTIDE SEQUENCE [LARGE SCALE GENOMIC DNA]</scope>
    <source>
        <strain evidence="2 3">Alberta</strain>
        <tissue evidence="2">Whole body</tissue>
    </source>
</reference>
<keyword evidence="3" id="KW-1185">Reference proteome</keyword>
<evidence type="ECO:0000313" key="2">
    <source>
        <dbReference type="EMBL" id="OXU19482.1"/>
    </source>
</evidence>